<organism evidence="5 6">
    <name type="scientific">Chitinophaga silvisoli</name>
    <dbReference type="NCBI Taxonomy" id="2291814"/>
    <lineage>
        <taxon>Bacteria</taxon>
        <taxon>Pseudomonadati</taxon>
        <taxon>Bacteroidota</taxon>
        <taxon>Chitinophagia</taxon>
        <taxon>Chitinophagales</taxon>
        <taxon>Chitinophagaceae</taxon>
        <taxon>Chitinophaga</taxon>
    </lineage>
</organism>
<evidence type="ECO:0000313" key="5">
    <source>
        <dbReference type="EMBL" id="RFM37010.1"/>
    </source>
</evidence>
<dbReference type="Gene3D" id="1.10.10.60">
    <property type="entry name" value="Homeodomain-like"/>
    <property type="match status" value="2"/>
</dbReference>
<dbReference type="SUPFAM" id="SSF51215">
    <property type="entry name" value="Regulatory protein AraC"/>
    <property type="match status" value="1"/>
</dbReference>
<keyword evidence="2" id="KW-0238">DNA-binding</keyword>
<dbReference type="AlphaFoldDB" id="A0A3E1PA90"/>
<evidence type="ECO:0000256" key="3">
    <source>
        <dbReference type="ARBA" id="ARBA00023163"/>
    </source>
</evidence>
<dbReference type="GO" id="GO:0003700">
    <property type="term" value="F:DNA-binding transcription factor activity"/>
    <property type="evidence" value="ECO:0007669"/>
    <property type="project" value="InterPro"/>
</dbReference>
<name>A0A3E1PA90_9BACT</name>
<comment type="caution">
    <text evidence="5">The sequence shown here is derived from an EMBL/GenBank/DDBJ whole genome shotgun (WGS) entry which is preliminary data.</text>
</comment>
<accession>A0A3E1PA90</accession>
<protein>
    <submittedName>
        <fullName evidence="5">AraC family transcriptional regulator</fullName>
    </submittedName>
</protein>
<dbReference type="PROSITE" id="PS01124">
    <property type="entry name" value="HTH_ARAC_FAMILY_2"/>
    <property type="match status" value="1"/>
</dbReference>
<dbReference type="InterPro" id="IPR009057">
    <property type="entry name" value="Homeodomain-like_sf"/>
</dbReference>
<dbReference type="SUPFAM" id="SSF46689">
    <property type="entry name" value="Homeodomain-like"/>
    <property type="match status" value="1"/>
</dbReference>
<sequence>MNENQKGLLFDTLADQYRYNNLPTDLIHLNSEFTIFNLADLKQPMPFSLPVSRLNFFVFGFIKQARGIYTLDHHTFAFKPNTIYFTNPGHYRSFRHEEIQEAYLITFSETFLKESIHGNIFDEFPFLLTETVPAMTVTPEVFSQFERLYLQIHQEYTGQSPFRKKIIVSLFFALLLKYKEYFFMDYSPIYEGNRGSEIVVNFKKLLEKHYRDLARGAATEVFRLQDYADAQNLHPNYLSNVIKAKTGKTIGMWISEKSIAESRSLLQNTNLPVKDIAYRLGFTDTAHFSKFFKKQLGISPVEYRKTPRS</sequence>
<gene>
    <name evidence="5" type="ORF">DXN04_05800</name>
</gene>
<dbReference type="InterPro" id="IPR037923">
    <property type="entry name" value="HTH-like"/>
</dbReference>
<dbReference type="PRINTS" id="PR00032">
    <property type="entry name" value="HTHARAC"/>
</dbReference>
<evidence type="ECO:0000256" key="1">
    <source>
        <dbReference type="ARBA" id="ARBA00023015"/>
    </source>
</evidence>
<keyword evidence="1" id="KW-0805">Transcription regulation</keyword>
<dbReference type="PANTHER" id="PTHR43280">
    <property type="entry name" value="ARAC-FAMILY TRANSCRIPTIONAL REGULATOR"/>
    <property type="match status" value="1"/>
</dbReference>
<dbReference type="SMART" id="SM00342">
    <property type="entry name" value="HTH_ARAC"/>
    <property type="match status" value="1"/>
</dbReference>
<dbReference type="EMBL" id="QTJV01000001">
    <property type="protein sequence ID" value="RFM37010.1"/>
    <property type="molecule type" value="Genomic_DNA"/>
</dbReference>
<dbReference type="PANTHER" id="PTHR43280:SF32">
    <property type="entry name" value="TRANSCRIPTIONAL REGULATORY PROTEIN"/>
    <property type="match status" value="1"/>
</dbReference>
<proteinExistence type="predicted"/>
<evidence type="ECO:0000256" key="2">
    <source>
        <dbReference type="ARBA" id="ARBA00023125"/>
    </source>
</evidence>
<dbReference type="InterPro" id="IPR018060">
    <property type="entry name" value="HTH_AraC"/>
</dbReference>
<dbReference type="Pfam" id="PF12833">
    <property type="entry name" value="HTH_18"/>
    <property type="match status" value="1"/>
</dbReference>
<keyword evidence="3" id="KW-0804">Transcription</keyword>
<evidence type="ECO:0000259" key="4">
    <source>
        <dbReference type="PROSITE" id="PS01124"/>
    </source>
</evidence>
<dbReference type="Proteomes" id="UP000261174">
    <property type="component" value="Unassembled WGS sequence"/>
</dbReference>
<dbReference type="GO" id="GO:0043565">
    <property type="term" value="F:sequence-specific DNA binding"/>
    <property type="evidence" value="ECO:0007669"/>
    <property type="project" value="InterPro"/>
</dbReference>
<dbReference type="RefSeq" id="WP_116852330.1">
    <property type="nucleotide sequence ID" value="NZ_QTJV01000001.1"/>
</dbReference>
<feature type="domain" description="HTH araC/xylS-type" evidence="4">
    <location>
        <begin position="203"/>
        <end position="306"/>
    </location>
</feature>
<dbReference type="OrthoDB" id="646090at2"/>
<evidence type="ECO:0000313" key="6">
    <source>
        <dbReference type="Proteomes" id="UP000261174"/>
    </source>
</evidence>
<dbReference type="InterPro" id="IPR020449">
    <property type="entry name" value="Tscrpt_reg_AraC-type_HTH"/>
</dbReference>
<reference evidence="5 6" key="1">
    <citation type="submission" date="2018-08" db="EMBL/GenBank/DDBJ databases">
        <title>Chitinophaga sp. K20C18050901, a novel bacterium isolated from forest soil.</title>
        <authorList>
            <person name="Wang C."/>
        </authorList>
    </citation>
    <scope>NUCLEOTIDE SEQUENCE [LARGE SCALE GENOMIC DNA]</scope>
    <source>
        <strain evidence="5 6">K20C18050901</strain>
    </source>
</reference>
<keyword evidence="6" id="KW-1185">Reference proteome</keyword>